<feature type="domain" description="SPOR" evidence="2">
    <location>
        <begin position="528"/>
        <end position="608"/>
    </location>
</feature>
<protein>
    <submittedName>
        <fullName evidence="3">Sporulation domain protein</fullName>
    </submittedName>
</protein>
<dbReference type="EMBL" id="CP001649">
    <property type="protein sequence ID" value="ACS81617.1"/>
    <property type="molecule type" value="Genomic_DNA"/>
</dbReference>
<dbReference type="Proteomes" id="UP000002601">
    <property type="component" value="Chromosome"/>
</dbReference>
<dbReference type="InterPro" id="IPR001769">
    <property type="entry name" value="Gingipain"/>
</dbReference>
<dbReference type="Gene3D" id="3.30.70.1070">
    <property type="entry name" value="Sporulation related repeat"/>
    <property type="match status" value="1"/>
</dbReference>
<reference evidence="3 4" key="1">
    <citation type="submission" date="2009-06" db="EMBL/GenBank/DDBJ databases">
        <title>Complete sequence of Desulfovibrio salexigens DSM 2638.</title>
        <authorList>
            <consortium name="US DOE Joint Genome Institute"/>
            <person name="Lucas S."/>
            <person name="Copeland A."/>
            <person name="Lapidus A."/>
            <person name="Glavina del Rio T."/>
            <person name="Tice H."/>
            <person name="Bruce D."/>
            <person name="Goodwin L."/>
            <person name="Pitluck S."/>
            <person name="Munk A.C."/>
            <person name="Brettin T."/>
            <person name="Detter J.C."/>
            <person name="Han C."/>
            <person name="Tapia R."/>
            <person name="Larimer F."/>
            <person name="Land M."/>
            <person name="Hauser L."/>
            <person name="Kyrpides N."/>
            <person name="Anderson I."/>
            <person name="Wall J.D."/>
            <person name="Arkin A.P."/>
            <person name="Dehal P."/>
            <person name="Chivian D."/>
            <person name="Giles B."/>
            <person name="Hazen T.C."/>
        </authorList>
    </citation>
    <scope>NUCLEOTIDE SEQUENCE [LARGE SCALE GENOMIC DNA]</scope>
    <source>
        <strain evidence="4">ATCC 14822 / DSM 2638 / NCIMB 8403 / VKM B-1763</strain>
    </source>
</reference>
<keyword evidence="4" id="KW-1185">Reference proteome</keyword>
<dbReference type="OrthoDB" id="5439713at2"/>
<dbReference type="HOGENOM" id="CLU_446711_0_0_7"/>
<organism evidence="3 4">
    <name type="scientific">Maridesulfovibrio salexigens (strain ATCC 14822 / DSM 2638 / NCIMB 8403 / VKM B-1763)</name>
    <name type="common">Desulfovibrio salexigens</name>
    <dbReference type="NCBI Taxonomy" id="526222"/>
    <lineage>
        <taxon>Bacteria</taxon>
        <taxon>Pseudomonadati</taxon>
        <taxon>Thermodesulfobacteriota</taxon>
        <taxon>Desulfovibrionia</taxon>
        <taxon>Desulfovibrionales</taxon>
        <taxon>Desulfovibrionaceae</taxon>
        <taxon>Maridesulfovibrio</taxon>
    </lineage>
</organism>
<feature type="signal peptide" evidence="1">
    <location>
        <begin position="1"/>
        <end position="21"/>
    </location>
</feature>
<dbReference type="KEGG" id="dsa:Desal_3571"/>
<evidence type="ECO:0000256" key="1">
    <source>
        <dbReference type="SAM" id="SignalP"/>
    </source>
</evidence>
<dbReference type="eggNOG" id="ENOG50317GY">
    <property type="taxonomic scope" value="Bacteria"/>
</dbReference>
<dbReference type="PROSITE" id="PS51724">
    <property type="entry name" value="SPOR"/>
    <property type="match status" value="1"/>
</dbReference>
<feature type="chain" id="PRO_5002962778" evidence="1">
    <location>
        <begin position="22"/>
        <end position="611"/>
    </location>
</feature>
<dbReference type="GO" id="GO:0042834">
    <property type="term" value="F:peptidoglycan binding"/>
    <property type="evidence" value="ECO:0007669"/>
    <property type="project" value="InterPro"/>
</dbReference>
<dbReference type="AlphaFoldDB" id="C6BTD6"/>
<evidence type="ECO:0000259" key="2">
    <source>
        <dbReference type="PROSITE" id="PS51724"/>
    </source>
</evidence>
<dbReference type="InterPro" id="IPR007730">
    <property type="entry name" value="SPOR-like_dom"/>
</dbReference>
<sequence length="611" mass="66244">MVKLKKFFIPLLVLLSMVLVSGCKVKGVGNTAEPVVVPVADPVKVSSALYTEEKKNVIVCTADFMRAARYFSYLHREFEGVKSVIVKVPSTNGTAESEAKVVAGIQSQVAKLNKDGKLMSVLILGNRDIVPPARFDSGNEVHLSDYGYGGSDSAPENMLPVGRIPARDCAEAESVAAKYERWYGDREFRPAWPVSFIGGEGFSAQSLSDSELLFFNLQQEGIAGPEAIRYLGAAGGATPQRLTQSLAEDDVSVQWLALEATSKGFRAGKGIVPVSAIMELEYKPGLPVVLNPSCEVAALNSTMPTPAEAVVLSSGGGLAMMTGCKGGGDIRAELDDGRVFRVDSSGTPRLLMEFHKAYFSGKHRIGDALIEARAQFAQNLIKGEGLSPIYDLVFYGDPVLSLPLPVRTESPSYKGLNVVTKSKKRQGVAVFDVNSTISFAMEEGGVYPAVRLQVIDRSDGRVVSSMKVEEDDIFNFMSDGEGQYLIYSRPLDGPLAWQFFDVREKGKSSENKAVVAKRAKPAPKISAGLKPVNYAVQVSSNRKHKSAAKVRKRLAGQGYEAYVVEVPSANNRKWYCVRFGRFDSWAAAVEASAAYERKEQADAKIVRCNDS</sequence>
<evidence type="ECO:0000313" key="3">
    <source>
        <dbReference type="EMBL" id="ACS81617.1"/>
    </source>
</evidence>
<dbReference type="Pfam" id="PF01364">
    <property type="entry name" value="Peptidase_C25"/>
    <property type="match status" value="1"/>
</dbReference>
<evidence type="ECO:0000313" key="4">
    <source>
        <dbReference type="Proteomes" id="UP000002601"/>
    </source>
</evidence>
<dbReference type="STRING" id="526222.Desal_3571"/>
<dbReference type="GO" id="GO:0008234">
    <property type="term" value="F:cysteine-type peptidase activity"/>
    <property type="evidence" value="ECO:0007669"/>
    <property type="project" value="InterPro"/>
</dbReference>
<accession>C6BTD6</accession>
<keyword evidence="1" id="KW-0732">Signal</keyword>
<dbReference type="InterPro" id="IPR036680">
    <property type="entry name" value="SPOR-like_sf"/>
</dbReference>
<name>C6BTD6_MARSD</name>
<gene>
    <name evidence="3" type="ordered locus">Desal_3571</name>
</gene>
<dbReference type="RefSeq" id="WP_015853433.1">
    <property type="nucleotide sequence ID" value="NC_012881.1"/>
</dbReference>
<dbReference type="SUPFAM" id="SSF52129">
    <property type="entry name" value="Caspase-like"/>
    <property type="match status" value="1"/>
</dbReference>
<proteinExistence type="predicted"/>
<dbReference type="PROSITE" id="PS51257">
    <property type="entry name" value="PROKAR_LIPOPROTEIN"/>
    <property type="match status" value="1"/>
</dbReference>
<dbReference type="InterPro" id="IPR029030">
    <property type="entry name" value="Caspase-like_dom_sf"/>
</dbReference>
<dbReference type="Pfam" id="PF05036">
    <property type="entry name" value="SPOR"/>
    <property type="match status" value="1"/>
</dbReference>
<dbReference type="GO" id="GO:0006508">
    <property type="term" value="P:proteolysis"/>
    <property type="evidence" value="ECO:0007669"/>
    <property type="project" value="InterPro"/>
</dbReference>
<dbReference type="SUPFAM" id="SSF110997">
    <property type="entry name" value="Sporulation related repeat"/>
    <property type="match status" value="1"/>
</dbReference>